<evidence type="ECO:0000256" key="1">
    <source>
        <dbReference type="ARBA" id="ARBA00007521"/>
    </source>
</evidence>
<dbReference type="Pfam" id="PF02452">
    <property type="entry name" value="PemK_toxin"/>
    <property type="match status" value="1"/>
</dbReference>
<dbReference type="GO" id="GO:0004519">
    <property type="term" value="F:endonuclease activity"/>
    <property type="evidence" value="ECO:0007669"/>
    <property type="project" value="UniProtKB-KW"/>
</dbReference>
<accession>A0A1M5G299</accession>
<dbReference type="RefSeq" id="WP_072889371.1">
    <property type="nucleotide sequence ID" value="NZ_FQVW01000011.1"/>
</dbReference>
<dbReference type="EMBL" id="FQVW01000011">
    <property type="protein sequence ID" value="SHF97853.1"/>
    <property type="molecule type" value="Genomic_DNA"/>
</dbReference>
<dbReference type="InterPro" id="IPR003477">
    <property type="entry name" value="PemK-like"/>
</dbReference>
<sequence>MKLRETPRKKIPNNSCKGKNLKVKRGDIFLINCNNIDCFGRKETLGIIIQNNKGNHFSPCTIVAFSTFKKELHKSDMSFDIENITKVDKSRLLKKVGGFSSLKMHFIDKALIMNLTTIKEESIAI</sequence>
<reference evidence="3 4" key="1">
    <citation type="submission" date="2016-11" db="EMBL/GenBank/DDBJ databases">
        <authorList>
            <person name="Jaros S."/>
            <person name="Januszkiewicz K."/>
            <person name="Wedrychowicz H."/>
        </authorList>
    </citation>
    <scope>NUCLEOTIDE SEQUENCE [LARGE SCALE GENOMIC DNA]</scope>
    <source>
        <strain evidence="3 4">IBRC-M 10683</strain>
    </source>
</reference>
<comment type="similarity">
    <text evidence="1">Belongs to the PemK/MazF family.</text>
</comment>
<dbReference type="AlphaFoldDB" id="A0A1M5G299"/>
<dbReference type="STRING" id="930117.SAMN05216225_101135"/>
<keyword evidence="3" id="KW-0378">Hydrolase</keyword>
<protein>
    <submittedName>
        <fullName evidence="3">mRNA-degrading endonuclease, toxin component of the MazEF toxin-antitoxin module</fullName>
    </submittedName>
</protein>
<gene>
    <name evidence="3" type="ORF">SAMN05216225_101135</name>
</gene>
<dbReference type="GO" id="GO:0003677">
    <property type="term" value="F:DNA binding"/>
    <property type="evidence" value="ECO:0007669"/>
    <property type="project" value="InterPro"/>
</dbReference>
<evidence type="ECO:0000313" key="3">
    <source>
        <dbReference type="EMBL" id="SHF97853.1"/>
    </source>
</evidence>
<proteinExistence type="inferred from homology"/>
<organism evidence="3 4">
    <name type="scientific">Ornithinibacillus halophilus</name>
    <dbReference type="NCBI Taxonomy" id="930117"/>
    <lineage>
        <taxon>Bacteria</taxon>
        <taxon>Bacillati</taxon>
        <taxon>Bacillota</taxon>
        <taxon>Bacilli</taxon>
        <taxon>Bacillales</taxon>
        <taxon>Bacillaceae</taxon>
        <taxon>Ornithinibacillus</taxon>
    </lineage>
</organism>
<keyword evidence="4" id="KW-1185">Reference proteome</keyword>
<keyword evidence="2" id="KW-1277">Toxin-antitoxin system</keyword>
<dbReference type="Proteomes" id="UP000183988">
    <property type="component" value="Unassembled WGS sequence"/>
</dbReference>
<dbReference type="InterPro" id="IPR011067">
    <property type="entry name" value="Plasmid_toxin/cell-grow_inhib"/>
</dbReference>
<evidence type="ECO:0000256" key="2">
    <source>
        <dbReference type="ARBA" id="ARBA00022649"/>
    </source>
</evidence>
<keyword evidence="3" id="KW-0540">Nuclease</keyword>
<keyword evidence="3" id="KW-0255">Endonuclease</keyword>
<dbReference type="SUPFAM" id="SSF50118">
    <property type="entry name" value="Cell growth inhibitor/plasmid maintenance toxic component"/>
    <property type="match status" value="1"/>
</dbReference>
<evidence type="ECO:0000313" key="4">
    <source>
        <dbReference type="Proteomes" id="UP000183988"/>
    </source>
</evidence>
<name>A0A1M5G299_9BACI</name>
<dbReference type="Gene3D" id="2.30.30.110">
    <property type="match status" value="1"/>
</dbReference>
<dbReference type="OrthoDB" id="9808744at2"/>